<dbReference type="InterPro" id="IPR022532">
    <property type="entry name" value="DUF3696"/>
</dbReference>
<proteinExistence type="predicted"/>
<dbReference type="AlphaFoldDB" id="A0A6G5QQE6"/>
<dbReference type="PANTHER" id="PTHR43581:SF2">
    <property type="entry name" value="EXCINUCLEASE ATPASE SUBUNIT"/>
    <property type="match status" value="1"/>
</dbReference>
<dbReference type="InterPro" id="IPR003959">
    <property type="entry name" value="ATPase_AAA_core"/>
</dbReference>
<dbReference type="PANTHER" id="PTHR43581">
    <property type="entry name" value="ATP/GTP PHOSPHATASE"/>
    <property type="match status" value="1"/>
</dbReference>
<dbReference type="RefSeq" id="WP_039888792.1">
    <property type="nucleotide sequence ID" value="NZ_CP012543.1"/>
</dbReference>
<dbReference type="Pfam" id="PF13304">
    <property type="entry name" value="AAA_21"/>
    <property type="match status" value="1"/>
</dbReference>
<accession>A0A6G5QQE6</accession>
<dbReference type="GO" id="GO:0005524">
    <property type="term" value="F:ATP binding"/>
    <property type="evidence" value="ECO:0007669"/>
    <property type="project" value="InterPro"/>
</dbReference>
<gene>
    <name evidence="3" type="ORF">CRECT_2232</name>
</gene>
<organism evidence="3 4">
    <name type="scientific">Campylobacter rectus</name>
    <name type="common">Wolinella recta</name>
    <dbReference type="NCBI Taxonomy" id="203"/>
    <lineage>
        <taxon>Bacteria</taxon>
        <taxon>Pseudomonadati</taxon>
        <taxon>Campylobacterota</taxon>
        <taxon>Epsilonproteobacteria</taxon>
        <taxon>Campylobacterales</taxon>
        <taxon>Campylobacteraceae</taxon>
        <taxon>Campylobacter</taxon>
    </lineage>
</organism>
<evidence type="ECO:0000313" key="3">
    <source>
        <dbReference type="EMBL" id="QCD47827.1"/>
    </source>
</evidence>
<evidence type="ECO:0000259" key="1">
    <source>
        <dbReference type="Pfam" id="PF12476"/>
    </source>
</evidence>
<feature type="domain" description="ATPase AAA-type core" evidence="2">
    <location>
        <begin position="200"/>
        <end position="354"/>
    </location>
</feature>
<dbReference type="Pfam" id="PF12476">
    <property type="entry name" value="DUF3696"/>
    <property type="match status" value="1"/>
</dbReference>
<dbReference type="Proteomes" id="UP000502377">
    <property type="component" value="Chromosome"/>
</dbReference>
<evidence type="ECO:0000313" key="4">
    <source>
        <dbReference type="Proteomes" id="UP000502377"/>
    </source>
</evidence>
<protein>
    <submittedName>
        <fullName evidence="3">ATPase, AAA family</fullName>
    </submittedName>
</protein>
<name>A0A6G5QQE6_CAMRE</name>
<feature type="domain" description="DUF3696" evidence="1">
    <location>
        <begin position="377"/>
        <end position="419"/>
    </location>
</feature>
<sequence length="425" mass="49872">MREHKDISIDANLDIDELRGIVKNNYGIKKIEIKVRSGLHQDFFKQDIFILINSKEYARIRPFYNRNTPLDDFAIFKNMNMAFSIDFFMMEFDKEHPFIKTVKDITDYNENDEDVSETIMDDKGCICGKNGEGMYAWYGEQIKHKNIHDILTEFDKSKGIGALLGNVALCIFQGLNNYRYKEAIQYFSPLRFYPERKDLVFDKFSDTVSYDKVHSSKEIWQKILLDKDSREKLNVWLSDDKKLKSTYKIEVEKFYKVDDPKNVKELVEPDIQELKFLDLRTGVFVSPRDMGLGISQSLPILASCMALDNSSIFIEQPELHLHPAVQCEMADEFIRSKNNNKNNFFIETHSEHILLRIMRRLRYSSEGKINKNDELYITPDDICLLYVDNNGKKTYIKELGLDEDGVLLDAWPNGFFEEGYKERFE</sequence>
<reference evidence="3 4" key="1">
    <citation type="submission" date="2016-07" db="EMBL/GenBank/DDBJ databases">
        <title>Comparative genomics of the Campylobacter concisus group.</title>
        <authorList>
            <person name="Miller W.G."/>
            <person name="Yee E."/>
            <person name="Chapman M.H."/>
            <person name="Huynh S."/>
            <person name="Bono J.L."/>
            <person name="On S.L.W."/>
            <person name="StLeger J."/>
            <person name="Foster G."/>
            <person name="Parker C.T."/>
        </authorList>
    </citation>
    <scope>NUCLEOTIDE SEQUENCE [LARGE SCALE GENOMIC DNA]</scope>
    <source>
        <strain evidence="3 4">ATCC 33238</strain>
    </source>
</reference>
<dbReference type="KEGG" id="crx:CRECT_2232"/>
<evidence type="ECO:0000259" key="2">
    <source>
        <dbReference type="Pfam" id="PF13304"/>
    </source>
</evidence>
<dbReference type="EMBL" id="CP012543">
    <property type="protein sequence ID" value="QCD47827.1"/>
    <property type="molecule type" value="Genomic_DNA"/>
</dbReference>
<dbReference type="GO" id="GO:0016887">
    <property type="term" value="F:ATP hydrolysis activity"/>
    <property type="evidence" value="ECO:0007669"/>
    <property type="project" value="InterPro"/>
</dbReference>
<dbReference type="InterPro" id="IPR051396">
    <property type="entry name" value="Bact_Antivir_Def_Nuclease"/>
</dbReference>